<name>A0A1H7GXX7_9FLAO</name>
<dbReference type="InterPro" id="IPR026341">
    <property type="entry name" value="T9SS_type_B"/>
</dbReference>
<evidence type="ECO:0000313" key="5">
    <source>
        <dbReference type="EMBL" id="SEK40725.1"/>
    </source>
</evidence>
<keyword evidence="1 4" id="KW-0732">Signal</keyword>
<dbReference type="InterPro" id="IPR036116">
    <property type="entry name" value="FN3_sf"/>
</dbReference>
<dbReference type="InterPro" id="IPR028974">
    <property type="entry name" value="TSP_type-3_rpt"/>
</dbReference>
<dbReference type="Gene3D" id="4.10.1080.10">
    <property type="entry name" value="TSP type-3 repeat"/>
    <property type="match status" value="2"/>
</dbReference>
<dbReference type="EMBL" id="FNZN01000001">
    <property type="protein sequence ID" value="SEK40725.1"/>
    <property type="molecule type" value="Genomic_DNA"/>
</dbReference>
<accession>A0A1H7GXX7</accession>
<dbReference type="OrthoDB" id="9813840at2"/>
<feature type="compositionally biased region" description="Acidic residues" evidence="3">
    <location>
        <begin position="773"/>
        <end position="783"/>
    </location>
</feature>
<dbReference type="SUPFAM" id="SSF49265">
    <property type="entry name" value="Fibronectin type III"/>
    <property type="match status" value="1"/>
</dbReference>
<feature type="region of interest" description="Disordered" evidence="3">
    <location>
        <begin position="1039"/>
        <end position="1062"/>
    </location>
</feature>
<dbReference type="AlphaFoldDB" id="A0A1H7GXX7"/>
<reference evidence="6" key="1">
    <citation type="submission" date="2016-10" db="EMBL/GenBank/DDBJ databases">
        <authorList>
            <person name="Varghese N."/>
            <person name="Submissions S."/>
        </authorList>
    </citation>
    <scope>NUCLEOTIDE SEQUENCE [LARGE SCALE GENOMIC DNA]</scope>
    <source>
        <strain evidence="6">DSM 16471</strain>
    </source>
</reference>
<dbReference type="CDD" id="cd00063">
    <property type="entry name" value="FN3"/>
    <property type="match status" value="1"/>
</dbReference>
<dbReference type="Pfam" id="PF13585">
    <property type="entry name" value="CHU_C"/>
    <property type="match status" value="1"/>
</dbReference>
<dbReference type="InterPro" id="IPR003961">
    <property type="entry name" value="FN3_dom"/>
</dbReference>
<keyword evidence="2" id="KW-0106">Calcium</keyword>
<dbReference type="GO" id="GO:0007155">
    <property type="term" value="P:cell adhesion"/>
    <property type="evidence" value="ECO:0007669"/>
    <property type="project" value="InterPro"/>
</dbReference>
<feature type="compositionally biased region" description="Polar residues" evidence="3">
    <location>
        <begin position="746"/>
        <end position="756"/>
    </location>
</feature>
<evidence type="ECO:0000256" key="4">
    <source>
        <dbReference type="SAM" id="SignalP"/>
    </source>
</evidence>
<dbReference type="SUPFAM" id="SSF51126">
    <property type="entry name" value="Pectin lyase-like"/>
    <property type="match status" value="1"/>
</dbReference>
<evidence type="ECO:0000256" key="2">
    <source>
        <dbReference type="ARBA" id="ARBA00022837"/>
    </source>
</evidence>
<sequence>MKKNTFLTFVIALLCFSASWGQSTVTVTSLTDDNTSGTLRWAMDIANTDPNINEINFGKGLTGTITLTSNLPNVSSNLTISGTGANNIIISGDNQFKMFVVNTGFVLDISGFTLTGSASGPTSSGNIFHVSRSTVNASDIVFTGITNSTPFVSREGTSALNISNSTFSNNSATLFRSDHGSTPNTTSDTESDYTNRITVTGSTFSSNTGIIFYTERYVKIDDCIFTDNTNQIGYFRGLNRYQVLNSTFTNNTGYQLFSFYSAINNGWGEGTLGTNNTLFDGNTFIGNTGTIINPGGNSKYDNKTTISNNTFENNGNNYSGNPIVVSGNLLSNFMTSIIHSPNDGTVSVTMSRPVFNSDLGSGALEANDFQFALSGGNATLGSSSPTSISISGNTYVLGIDIVGTIYGTEELTISPLDEISIYDVDVNRASIAQNNGTINLSFLDDDEDGVANYQDLCPDTPAGEVVEADGCTDVTKPLAPIGFKSTSGPYKIHLEWDSNTEDTVGYHLYGGTDENSLPLVADLSHFSYYEFNHTGLTANTTYYYSLKAYDLAGNESVSSTIISNQPDLPFIWDGPKIIVEKISNTDWTQAENQDFLTNNVIFTRADNNSLFNIAKEASYDDFDYQSPIDTEWAQGTTADFGALTFSPWAYDMSFIEWCPPCFENRDFVLHLITDDIYIDVKILSWQDGGMGGGFSYERSTASPDEDGDRVKDSLDNCLGTPEGETVDANGCSDSQKDADNDGVSDANDTCADTPTGETVDANGCSDSQKDGDNDGVSDADDTCADTPTGETVDTNGCSDSQKDADNDGVSNAIDTCADTPIGETVDANGCSDSQKDADNDGVSDAIDTCADTPTGETVDANGCSDSQKDGDADGVSDAIDTCTDTPTGETVDANGCSDSQKDGDNDGVSDAIDTCADTPTGETVDANGCSDSQKDGDNDGVSDAIDICADTPTGETVDPNGCSDSHKDADDDGVMDNVDTCANTPSGETVDTNGCSDSQKDSDFDGVSNALDMCSDSPEDEAVDSNGCSVSQIDADEDGIQDSLDNCPNQYNPGQEDRDSDGLGDVCDTVELNVSQSFTPNGDGINDTWVIYNIENYPNSLISVYNSWGKKVFSVRNYQNDWDGQFKSLNNKLPDAGSYYFQIDFDGNGSVDQDGWLYITGL</sequence>
<dbReference type="STRING" id="228957.SAMN04488008_101424"/>
<dbReference type="PANTHER" id="PTHR10199">
    <property type="entry name" value="THROMBOSPONDIN"/>
    <property type="match status" value="1"/>
</dbReference>
<feature type="chain" id="PRO_5011587855" evidence="4">
    <location>
        <begin position="22"/>
        <end position="1162"/>
    </location>
</feature>
<dbReference type="SUPFAM" id="SSF103647">
    <property type="entry name" value="TSP type-3 repeat"/>
    <property type="match status" value="5"/>
</dbReference>
<feature type="compositionally biased region" description="Polar residues" evidence="3">
    <location>
        <begin position="980"/>
        <end position="997"/>
    </location>
</feature>
<dbReference type="InterPro" id="IPR011050">
    <property type="entry name" value="Pectin_lyase_fold/virulence"/>
</dbReference>
<dbReference type="RefSeq" id="WP_091619241.1">
    <property type="nucleotide sequence ID" value="NZ_FNZN01000001.1"/>
</dbReference>
<feature type="region of interest" description="Disordered" evidence="3">
    <location>
        <begin position="695"/>
        <end position="811"/>
    </location>
</feature>
<evidence type="ECO:0000256" key="3">
    <source>
        <dbReference type="SAM" id="MobiDB-lite"/>
    </source>
</evidence>
<dbReference type="GO" id="GO:0005509">
    <property type="term" value="F:calcium ion binding"/>
    <property type="evidence" value="ECO:0007669"/>
    <property type="project" value="InterPro"/>
</dbReference>
<feature type="compositionally biased region" description="Polar residues" evidence="3">
    <location>
        <begin position="1043"/>
        <end position="1053"/>
    </location>
</feature>
<organism evidence="5 6">
    <name type="scientific">Maribacter orientalis</name>
    <dbReference type="NCBI Taxonomy" id="228957"/>
    <lineage>
        <taxon>Bacteria</taxon>
        <taxon>Pseudomonadati</taxon>
        <taxon>Bacteroidota</taxon>
        <taxon>Flavobacteriia</taxon>
        <taxon>Flavobacteriales</taxon>
        <taxon>Flavobacteriaceae</taxon>
        <taxon>Maribacter</taxon>
    </lineage>
</organism>
<evidence type="ECO:0000256" key="1">
    <source>
        <dbReference type="ARBA" id="ARBA00022729"/>
    </source>
</evidence>
<dbReference type="InterPro" id="IPR003367">
    <property type="entry name" value="Thrombospondin_3-like_rpt"/>
</dbReference>
<gene>
    <name evidence="5" type="ORF">SAMN04488008_101424</name>
</gene>
<dbReference type="PANTHER" id="PTHR10199:SF100">
    <property type="entry name" value="THROMBOSPONDIN, ISOFORM A"/>
    <property type="match status" value="1"/>
</dbReference>
<feature type="signal peptide" evidence="4">
    <location>
        <begin position="1"/>
        <end position="21"/>
    </location>
</feature>
<proteinExistence type="predicted"/>
<dbReference type="InterPro" id="IPR013783">
    <property type="entry name" value="Ig-like_fold"/>
</dbReference>
<protein>
    <submittedName>
        <fullName evidence="5">Gliding motility-associated C-terminal domain-containing protein</fullName>
    </submittedName>
</protein>
<dbReference type="NCBIfam" id="TIGR04131">
    <property type="entry name" value="Bac_Flav_CTERM"/>
    <property type="match status" value="1"/>
</dbReference>
<dbReference type="Pfam" id="PF02412">
    <property type="entry name" value="TSP_3"/>
    <property type="match status" value="5"/>
</dbReference>
<evidence type="ECO:0000313" key="6">
    <source>
        <dbReference type="Proteomes" id="UP000198990"/>
    </source>
</evidence>
<dbReference type="Proteomes" id="UP000198990">
    <property type="component" value="Unassembled WGS sequence"/>
</dbReference>
<keyword evidence="6" id="KW-1185">Reference proteome</keyword>
<feature type="compositionally biased region" description="Polar residues" evidence="3">
    <location>
        <begin position="788"/>
        <end position="799"/>
    </location>
</feature>
<feature type="region of interest" description="Disordered" evidence="3">
    <location>
        <begin position="826"/>
        <end position="1001"/>
    </location>
</feature>
<dbReference type="Gene3D" id="2.60.40.10">
    <property type="entry name" value="Immunoglobulins"/>
    <property type="match status" value="1"/>
</dbReference>